<evidence type="ECO:0000256" key="1">
    <source>
        <dbReference type="SAM" id="Phobius"/>
    </source>
</evidence>
<keyword evidence="1" id="KW-1133">Transmembrane helix</keyword>
<feature type="transmembrane region" description="Helical" evidence="1">
    <location>
        <begin position="126"/>
        <end position="143"/>
    </location>
</feature>
<dbReference type="SMART" id="SM00014">
    <property type="entry name" value="acidPPc"/>
    <property type="match status" value="1"/>
</dbReference>
<sequence>MPTASANQMLFHWLSVPDPSGATLFWLSALAQWPLYSVPVILLNLWLFGERVDREAAIVAGTTGVLALFMAHLASVLIDHPRPFMVGLAANVLDHPADSSFPSDHATLLFALAAGFAFRPVPRLRWLGAALLLTGLAVGWARVALGVHFPFDILGAGTIAGLSEVFVSARGMRRPLEVLTRIAEVIRDRFPLLPDRCNADHSTSASGDARPAR</sequence>
<feature type="transmembrane region" description="Helical" evidence="1">
    <location>
        <begin position="56"/>
        <end position="78"/>
    </location>
</feature>
<dbReference type="Proteomes" id="UP001165667">
    <property type="component" value="Unassembled WGS sequence"/>
</dbReference>
<name>A0AA42CMW1_9HYPH</name>
<dbReference type="RefSeq" id="WP_282589490.1">
    <property type="nucleotide sequence ID" value="NZ_JAMOIM010000096.1"/>
</dbReference>
<dbReference type="SUPFAM" id="SSF48317">
    <property type="entry name" value="Acid phosphatase/Vanadium-dependent haloperoxidase"/>
    <property type="match status" value="1"/>
</dbReference>
<proteinExistence type="predicted"/>
<dbReference type="GO" id="GO:0005886">
    <property type="term" value="C:plasma membrane"/>
    <property type="evidence" value="ECO:0007669"/>
    <property type="project" value="InterPro"/>
</dbReference>
<keyword evidence="1" id="KW-0812">Transmembrane</keyword>
<protein>
    <submittedName>
        <fullName evidence="3">Undecaprenyl-diphosphatase</fullName>
    </submittedName>
</protein>
<dbReference type="EMBL" id="JAMOIM010000096">
    <property type="protein sequence ID" value="MCW6513114.1"/>
    <property type="molecule type" value="Genomic_DNA"/>
</dbReference>
<evidence type="ECO:0000313" key="4">
    <source>
        <dbReference type="Proteomes" id="UP001165667"/>
    </source>
</evidence>
<dbReference type="CDD" id="cd03385">
    <property type="entry name" value="PAP2_BcrC_like"/>
    <property type="match status" value="1"/>
</dbReference>
<organism evidence="3 4">
    <name type="scientific">Lichenifustis flavocetrariae</name>
    <dbReference type="NCBI Taxonomy" id="2949735"/>
    <lineage>
        <taxon>Bacteria</taxon>
        <taxon>Pseudomonadati</taxon>
        <taxon>Pseudomonadota</taxon>
        <taxon>Alphaproteobacteria</taxon>
        <taxon>Hyphomicrobiales</taxon>
        <taxon>Lichenihabitantaceae</taxon>
        <taxon>Lichenifustis</taxon>
    </lineage>
</organism>
<evidence type="ECO:0000259" key="2">
    <source>
        <dbReference type="SMART" id="SM00014"/>
    </source>
</evidence>
<dbReference type="InterPro" id="IPR033879">
    <property type="entry name" value="UPP_Pase"/>
</dbReference>
<dbReference type="AlphaFoldDB" id="A0AA42CMW1"/>
<gene>
    <name evidence="3" type="ORF">M8523_35265</name>
</gene>
<keyword evidence="4" id="KW-1185">Reference proteome</keyword>
<feature type="transmembrane region" description="Helical" evidence="1">
    <location>
        <begin position="24"/>
        <end position="49"/>
    </location>
</feature>
<dbReference type="Pfam" id="PF01569">
    <property type="entry name" value="PAP2"/>
    <property type="match status" value="1"/>
</dbReference>
<evidence type="ECO:0000313" key="3">
    <source>
        <dbReference type="EMBL" id="MCW6513114.1"/>
    </source>
</evidence>
<dbReference type="Gene3D" id="1.20.144.10">
    <property type="entry name" value="Phosphatidic acid phosphatase type 2/haloperoxidase"/>
    <property type="match status" value="1"/>
</dbReference>
<dbReference type="GO" id="GO:0050380">
    <property type="term" value="F:undecaprenyl-diphosphatase activity"/>
    <property type="evidence" value="ECO:0007669"/>
    <property type="project" value="InterPro"/>
</dbReference>
<comment type="caution">
    <text evidence="3">The sequence shown here is derived from an EMBL/GenBank/DDBJ whole genome shotgun (WGS) entry which is preliminary data.</text>
</comment>
<keyword evidence="1" id="KW-0472">Membrane</keyword>
<dbReference type="PANTHER" id="PTHR14969">
    <property type="entry name" value="SPHINGOSINE-1-PHOSPHATE PHOSPHOHYDROLASE"/>
    <property type="match status" value="1"/>
</dbReference>
<feature type="domain" description="Phosphatidic acid phosphatase type 2/haloperoxidase" evidence="2">
    <location>
        <begin position="56"/>
        <end position="168"/>
    </location>
</feature>
<dbReference type="InterPro" id="IPR000326">
    <property type="entry name" value="PAP2/HPO"/>
</dbReference>
<dbReference type="InterPro" id="IPR036938">
    <property type="entry name" value="PAP2/HPO_sf"/>
</dbReference>
<dbReference type="PANTHER" id="PTHR14969:SF13">
    <property type="entry name" value="AT30094P"/>
    <property type="match status" value="1"/>
</dbReference>
<reference evidence="3" key="1">
    <citation type="submission" date="2022-05" db="EMBL/GenBank/DDBJ databases">
        <authorList>
            <person name="Pankratov T."/>
        </authorList>
    </citation>
    <scope>NUCLEOTIDE SEQUENCE</scope>
    <source>
        <strain evidence="3">BP6-180914</strain>
    </source>
</reference>
<accession>A0AA42CMW1</accession>